<evidence type="ECO:0000313" key="2">
    <source>
        <dbReference type="Proteomes" id="UP000627369"/>
    </source>
</evidence>
<protein>
    <submittedName>
        <fullName evidence="1">Haloacid dehalogenase</fullName>
    </submittedName>
</protein>
<reference evidence="1" key="1">
    <citation type="journal article" date="2014" name="Int. J. Syst. Evol. Microbiol.">
        <title>Complete genome sequence of Corynebacterium casei LMG S-19264T (=DSM 44701T), isolated from a smear-ripened cheese.</title>
        <authorList>
            <consortium name="US DOE Joint Genome Institute (JGI-PGF)"/>
            <person name="Walter F."/>
            <person name="Albersmeier A."/>
            <person name="Kalinowski J."/>
            <person name="Ruckert C."/>
        </authorList>
    </citation>
    <scope>NUCLEOTIDE SEQUENCE</scope>
    <source>
        <strain evidence="1">CGMCC 4.7398</strain>
    </source>
</reference>
<dbReference type="PANTHER" id="PTHR10000">
    <property type="entry name" value="PHOSPHOSERINE PHOSPHATASE"/>
    <property type="match status" value="1"/>
</dbReference>
<dbReference type="SUPFAM" id="SSF56784">
    <property type="entry name" value="HAD-like"/>
    <property type="match status" value="1"/>
</dbReference>
<keyword evidence="2" id="KW-1185">Reference proteome</keyword>
<name>A0A919FH72_9MICO</name>
<comment type="caution">
    <text evidence="1">The sequence shown here is derived from an EMBL/GenBank/DDBJ whole genome shotgun (WGS) entry which is preliminary data.</text>
</comment>
<dbReference type="GO" id="GO:0000287">
    <property type="term" value="F:magnesium ion binding"/>
    <property type="evidence" value="ECO:0007669"/>
    <property type="project" value="TreeGrafter"/>
</dbReference>
<dbReference type="Pfam" id="PF08282">
    <property type="entry name" value="Hydrolase_3"/>
    <property type="match status" value="2"/>
</dbReference>
<evidence type="ECO:0000313" key="1">
    <source>
        <dbReference type="EMBL" id="GHH65480.1"/>
    </source>
</evidence>
<accession>A0A919FH72</accession>
<dbReference type="PANTHER" id="PTHR10000:SF8">
    <property type="entry name" value="HAD SUPERFAMILY HYDROLASE-LIKE, TYPE 3"/>
    <property type="match status" value="1"/>
</dbReference>
<reference evidence="1" key="2">
    <citation type="submission" date="2020-09" db="EMBL/GenBank/DDBJ databases">
        <authorList>
            <person name="Sun Q."/>
            <person name="Zhou Y."/>
        </authorList>
    </citation>
    <scope>NUCLEOTIDE SEQUENCE</scope>
    <source>
        <strain evidence="1">CGMCC 4.7398</strain>
    </source>
</reference>
<sequence length="290" mass="30152">MLEVSRGGAGFRMSSTPTNAWTTPSLVALDIDGTLMHPNGHISREVRQAIDLARAAGHHLVLATGRSLAGLMPVAARLGLTDGYAVASNGALAIRLDPDAPDGHRYLRARLFDPDPVIRRAKQLAPEVCVAVEEPGWGWRVSGLFDPDALHGEHESTSVADLSAAHAVRVVLSGSGIRRHLDALRTTGMTVTPAGPDWLDVTGVGVSKATALEFLRTKLGVPEEATVAVGDGADDVEALIWAARGVAMGHASATVRSAADEVTGTITENGAATVLASLLPTPDHSAGRTL</sequence>
<dbReference type="Proteomes" id="UP000627369">
    <property type="component" value="Unassembled WGS sequence"/>
</dbReference>
<gene>
    <name evidence="1" type="ORF">GCM10017772_03770</name>
</gene>
<dbReference type="GO" id="GO:0016791">
    <property type="term" value="F:phosphatase activity"/>
    <property type="evidence" value="ECO:0007669"/>
    <property type="project" value="TreeGrafter"/>
</dbReference>
<dbReference type="AlphaFoldDB" id="A0A919FH72"/>
<dbReference type="EMBL" id="BNAS01000001">
    <property type="protein sequence ID" value="GHH65480.1"/>
    <property type="molecule type" value="Genomic_DNA"/>
</dbReference>
<dbReference type="Gene3D" id="3.40.50.1000">
    <property type="entry name" value="HAD superfamily/HAD-like"/>
    <property type="match status" value="1"/>
</dbReference>
<dbReference type="InterPro" id="IPR023214">
    <property type="entry name" value="HAD_sf"/>
</dbReference>
<dbReference type="GO" id="GO:0005829">
    <property type="term" value="C:cytosol"/>
    <property type="evidence" value="ECO:0007669"/>
    <property type="project" value="TreeGrafter"/>
</dbReference>
<proteinExistence type="predicted"/>
<dbReference type="Gene3D" id="3.30.1240.10">
    <property type="match status" value="1"/>
</dbReference>
<dbReference type="InterPro" id="IPR036412">
    <property type="entry name" value="HAD-like_sf"/>
</dbReference>
<organism evidence="1 2">
    <name type="scientific">Promicromonospora soli</name>
    <dbReference type="NCBI Taxonomy" id="2035533"/>
    <lineage>
        <taxon>Bacteria</taxon>
        <taxon>Bacillati</taxon>
        <taxon>Actinomycetota</taxon>
        <taxon>Actinomycetes</taxon>
        <taxon>Micrococcales</taxon>
        <taxon>Promicromonosporaceae</taxon>
        <taxon>Promicromonospora</taxon>
    </lineage>
</organism>